<organism evidence="1 2">
    <name type="scientific">Duganella phyllosphaerae</name>
    <dbReference type="NCBI Taxonomy" id="762836"/>
    <lineage>
        <taxon>Bacteria</taxon>
        <taxon>Pseudomonadati</taxon>
        <taxon>Pseudomonadota</taxon>
        <taxon>Betaproteobacteria</taxon>
        <taxon>Burkholderiales</taxon>
        <taxon>Oxalobacteraceae</taxon>
        <taxon>Telluria group</taxon>
        <taxon>Duganella</taxon>
    </lineage>
</organism>
<comment type="caution">
    <text evidence="1">The sequence shown here is derived from an EMBL/GenBank/DDBJ whole genome shotgun (WGS) entry which is preliminary data.</text>
</comment>
<dbReference type="RefSeq" id="WP_070251968.1">
    <property type="nucleotide sequence ID" value="NZ_LROM01000152.1"/>
</dbReference>
<dbReference type="OrthoDB" id="9960174at2"/>
<accession>A0A1E7W699</accession>
<keyword evidence="2" id="KW-1185">Reference proteome</keyword>
<gene>
    <name evidence="1" type="ORF">DUPY_51040</name>
</gene>
<sequence length="169" mass="18707">MTTAQLSFDFDATVAVAPQPGAKGKRRAPKLELAEQEAERLRMAAYWQAKDAEDDAEARAYWSVGMVTSLPLWCEVQDSSQKYTQMLPGVVESIDGDLASVRIYASPEYGCWLENYPIHRKLAINVRLRELGRYGLSEGLQRVVDSGLLATGDAAMAAEVRGREIAQRV</sequence>
<protein>
    <submittedName>
        <fullName evidence="1">Uncharacterized protein</fullName>
    </submittedName>
</protein>
<evidence type="ECO:0000313" key="2">
    <source>
        <dbReference type="Proteomes" id="UP000175989"/>
    </source>
</evidence>
<dbReference type="AlphaFoldDB" id="A0A1E7W699"/>
<dbReference type="EMBL" id="LROM01000152">
    <property type="protein sequence ID" value="OEZ91492.1"/>
    <property type="molecule type" value="Genomic_DNA"/>
</dbReference>
<dbReference type="Proteomes" id="UP000175989">
    <property type="component" value="Unassembled WGS sequence"/>
</dbReference>
<name>A0A1E7W699_9BURK</name>
<proteinExistence type="predicted"/>
<evidence type="ECO:0000313" key="1">
    <source>
        <dbReference type="EMBL" id="OEZ91492.1"/>
    </source>
</evidence>
<reference evidence="2" key="1">
    <citation type="journal article" date="2016" name="Front. Microbiol.">
        <title>Molecular Keys to the Janthinobacterium and Duganella spp. Interaction with the Plant Pathogen Fusarium graminearum.</title>
        <authorList>
            <person name="Haack F.S."/>
            <person name="Poehlein A."/>
            <person name="Kroger C."/>
            <person name="Voigt C.A."/>
            <person name="Piepenbring M."/>
            <person name="Bode H.B."/>
            <person name="Daniel R."/>
            <person name="Schafer W."/>
            <person name="Streit W.R."/>
        </authorList>
    </citation>
    <scope>NUCLEOTIDE SEQUENCE [LARGE SCALE GENOMIC DNA]</scope>
    <source>
        <strain evidence="2">T54</strain>
    </source>
</reference>